<dbReference type="PANTHER" id="PTHR36834:SF1">
    <property type="entry name" value="INTEGRAL MEMBRANE PROTEIN"/>
    <property type="match status" value="1"/>
</dbReference>
<dbReference type="RefSeq" id="WP_122905564.1">
    <property type="nucleotide sequence ID" value="NZ_RHHS01000036.1"/>
</dbReference>
<dbReference type="PANTHER" id="PTHR36834">
    <property type="entry name" value="MEMBRANE PROTEIN-RELATED"/>
    <property type="match status" value="1"/>
</dbReference>
<dbReference type="Pfam" id="PF04892">
    <property type="entry name" value="VanZ"/>
    <property type="match status" value="1"/>
</dbReference>
<sequence length="186" mass="20886">MDGSAFSGVLRFAVYLYLVIKVLLLKFSSLDIELLQIQWQMLSNDPTSIVERLRYRGNLVPFHEIQNYVSQIRNGQSGHSFVNLVGNIVAFMPFGLMLPLLFAKKAGSVGKVAWLSFLFSLGLETTQLVLSCGTFDVDDLLLNTVGGILGYGVYLVLRFVFWRHSSGDRSASSLTYRKKAMEYRAD</sequence>
<dbReference type="AlphaFoldDB" id="A0A3M8AW00"/>
<comment type="caution">
    <text evidence="2">The sequence shown here is derived from an EMBL/GenBank/DDBJ whole genome shotgun (WGS) entry which is preliminary data.</text>
</comment>
<dbReference type="EMBL" id="RHHS01000036">
    <property type="protein sequence ID" value="RNB55302.1"/>
    <property type="molecule type" value="Genomic_DNA"/>
</dbReference>
<evidence type="ECO:0000313" key="3">
    <source>
        <dbReference type="Proteomes" id="UP000268829"/>
    </source>
</evidence>
<protein>
    <submittedName>
        <fullName evidence="2">VanZ family protein</fullName>
    </submittedName>
</protein>
<evidence type="ECO:0000313" key="2">
    <source>
        <dbReference type="EMBL" id="RNB55302.1"/>
    </source>
</evidence>
<feature type="domain" description="VanZ-like" evidence="1">
    <location>
        <begin position="13"/>
        <end position="157"/>
    </location>
</feature>
<keyword evidence="3" id="KW-1185">Reference proteome</keyword>
<dbReference type="Proteomes" id="UP000268829">
    <property type="component" value="Unassembled WGS sequence"/>
</dbReference>
<dbReference type="InterPro" id="IPR053150">
    <property type="entry name" value="Teicoplanin_resist-assoc"/>
</dbReference>
<dbReference type="OrthoDB" id="4822551at2"/>
<reference evidence="2 3" key="1">
    <citation type="submission" date="2018-10" db="EMBL/GenBank/DDBJ databases">
        <title>Phylogenomics of Brevibacillus.</title>
        <authorList>
            <person name="Dunlap C."/>
        </authorList>
    </citation>
    <scope>NUCLEOTIDE SEQUENCE [LARGE SCALE GENOMIC DNA]</scope>
    <source>
        <strain evidence="2 3">DSM 100115</strain>
    </source>
</reference>
<proteinExistence type="predicted"/>
<organism evidence="2 3">
    <name type="scientific">Brevibacillus gelatini</name>
    <dbReference type="NCBI Taxonomy" id="1655277"/>
    <lineage>
        <taxon>Bacteria</taxon>
        <taxon>Bacillati</taxon>
        <taxon>Bacillota</taxon>
        <taxon>Bacilli</taxon>
        <taxon>Bacillales</taxon>
        <taxon>Paenibacillaceae</taxon>
        <taxon>Brevibacillus</taxon>
    </lineage>
</organism>
<name>A0A3M8AW00_9BACL</name>
<evidence type="ECO:0000259" key="1">
    <source>
        <dbReference type="Pfam" id="PF04892"/>
    </source>
</evidence>
<dbReference type="InterPro" id="IPR006976">
    <property type="entry name" value="VanZ-like"/>
</dbReference>
<accession>A0A3M8AW00</accession>
<gene>
    <name evidence="2" type="ORF">EDM57_15310</name>
</gene>